<dbReference type="InterPro" id="IPR036047">
    <property type="entry name" value="F-box-like_dom_sf"/>
</dbReference>
<evidence type="ECO:0000313" key="2">
    <source>
        <dbReference type="EMBL" id="GMH50676.1"/>
    </source>
</evidence>
<gene>
    <name evidence="2" type="ORF">TrRE_jg3438</name>
</gene>
<feature type="domain" description="F-box" evidence="1">
    <location>
        <begin position="10"/>
        <end position="55"/>
    </location>
</feature>
<reference evidence="2" key="1">
    <citation type="submission" date="2022-07" db="EMBL/GenBank/DDBJ databases">
        <title>Genome analysis of Parmales, a sister group of diatoms, reveals the evolutionary specialization of diatoms from phago-mixotrophs to photoautotrophs.</title>
        <authorList>
            <person name="Ban H."/>
            <person name="Sato S."/>
            <person name="Yoshikawa S."/>
            <person name="Kazumasa Y."/>
            <person name="Nakamura Y."/>
            <person name="Ichinomiya M."/>
            <person name="Saitoh K."/>
            <person name="Sato N."/>
            <person name="Blanc-Mathieu R."/>
            <person name="Endo H."/>
            <person name="Kuwata A."/>
            <person name="Ogata H."/>
        </authorList>
    </citation>
    <scope>NUCLEOTIDE SEQUENCE</scope>
</reference>
<organism evidence="2 3">
    <name type="scientific">Triparma retinervis</name>
    <dbReference type="NCBI Taxonomy" id="2557542"/>
    <lineage>
        <taxon>Eukaryota</taxon>
        <taxon>Sar</taxon>
        <taxon>Stramenopiles</taxon>
        <taxon>Ochrophyta</taxon>
        <taxon>Bolidophyceae</taxon>
        <taxon>Parmales</taxon>
        <taxon>Triparmaceae</taxon>
        <taxon>Triparma</taxon>
    </lineage>
</organism>
<dbReference type="EMBL" id="BRXZ01000681">
    <property type="protein sequence ID" value="GMH50676.1"/>
    <property type="molecule type" value="Genomic_DNA"/>
</dbReference>
<dbReference type="InterPro" id="IPR001810">
    <property type="entry name" value="F-box_dom"/>
</dbReference>
<sequence length="62" mass="7155">MRIPQSTDDKLNLQYLPAEVLDYIESYLDALTLTRLSLVSLPFLSRFPLLRWHSLLSPSLPP</sequence>
<accession>A0A9W6ZE03</accession>
<comment type="caution">
    <text evidence="2">The sequence shown here is derived from an EMBL/GenBank/DDBJ whole genome shotgun (WGS) entry which is preliminary data.</text>
</comment>
<protein>
    <recommendedName>
        <fullName evidence="1">F-box domain-containing protein</fullName>
    </recommendedName>
</protein>
<proteinExistence type="predicted"/>
<keyword evidence="3" id="KW-1185">Reference proteome</keyword>
<feature type="non-terminal residue" evidence="2">
    <location>
        <position position="1"/>
    </location>
</feature>
<name>A0A9W6ZE03_9STRA</name>
<dbReference type="SUPFAM" id="SSF81383">
    <property type="entry name" value="F-box domain"/>
    <property type="match status" value="1"/>
</dbReference>
<dbReference type="PROSITE" id="PS50181">
    <property type="entry name" value="FBOX"/>
    <property type="match status" value="1"/>
</dbReference>
<evidence type="ECO:0000259" key="1">
    <source>
        <dbReference type="PROSITE" id="PS50181"/>
    </source>
</evidence>
<dbReference type="AlphaFoldDB" id="A0A9W6ZE03"/>
<dbReference type="Proteomes" id="UP001165082">
    <property type="component" value="Unassembled WGS sequence"/>
</dbReference>
<evidence type="ECO:0000313" key="3">
    <source>
        <dbReference type="Proteomes" id="UP001165082"/>
    </source>
</evidence>